<reference evidence="1 2" key="1">
    <citation type="submission" date="2019-10" db="EMBL/GenBank/DDBJ databases">
        <title>New genus of Silvanigrellaceae.</title>
        <authorList>
            <person name="Pitt A."/>
            <person name="Hahn M.W."/>
        </authorList>
    </citation>
    <scope>NUCLEOTIDE SEQUENCE [LARGE SCALE GENOMIC DNA]</scope>
    <source>
        <strain evidence="1 2">33A1-SZDP</strain>
    </source>
</reference>
<protein>
    <submittedName>
        <fullName evidence="1">Uncharacterized protein</fullName>
    </submittedName>
</protein>
<evidence type="ECO:0000313" key="2">
    <source>
        <dbReference type="Proteomes" id="UP000442694"/>
    </source>
</evidence>
<proteinExistence type="predicted"/>
<dbReference type="AlphaFoldDB" id="A0A833JBJ6"/>
<evidence type="ECO:0000313" key="1">
    <source>
        <dbReference type="EMBL" id="KAB8029676.1"/>
    </source>
</evidence>
<dbReference type="Proteomes" id="UP000442694">
    <property type="component" value="Unassembled WGS sequence"/>
</dbReference>
<comment type="caution">
    <text evidence="1">The sequence shown here is derived from an EMBL/GenBank/DDBJ whole genome shotgun (WGS) entry which is preliminary data.</text>
</comment>
<gene>
    <name evidence="1" type="ORF">GCL57_09010</name>
</gene>
<sequence>MKFFIIIILLFFRTQSFSHEKTYVYCVNAFGKWKWLENEQGQIEQVSGTLHKWHTNLTSNKIRIRDVYFHYFIPINAEQKISELSQKCIKKFGKEFFTPQPANNKFNKWKIFAIDHENFISGIFDSSQAPFYYYPSVFDNRSIVQYNIIPYVFNQLSFFTLKKNIIFFEPKTFERKALSEFKCKLNC</sequence>
<keyword evidence="2" id="KW-1185">Reference proteome</keyword>
<dbReference type="RefSeq" id="WP_152213029.1">
    <property type="nucleotide sequence ID" value="NZ_WFLN01000007.1"/>
</dbReference>
<dbReference type="EMBL" id="WFLN01000007">
    <property type="protein sequence ID" value="KAB8029676.1"/>
    <property type="molecule type" value="Genomic_DNA"/>
</dbReference>
<organism evidence="1 2">
    <name type="scientific">Fluviispira multicolorata</name>
    <dbReference type="NCBI Taxonomy" id="2654512"/>
    <lineage>
        <taxon>Bacteria</taxon>
        <taxon>Pseudomonadati</taxon>
        <taxon>Bdellovibrionota</taxon>
        <taxon>Oligoflexia</taxon>
        <taxon>Silvanigrellales</taxon>
        <taxon>Silvanigrellaceae</taxon>
        <taxon>Fluviispira</taxon>
    </lineage>
</organism>
<name>A0A833JBJ6_9BACT</name>
<accession>A0A833JBJ6</accession>